<gene>
    <name evidence="2" type="ORF">A4U43_C02F20520</name>
</gene>
<feature type="region of interest" description="Disordered" evidence="1">
    <location>
        <begin position="127"/>
        <end position="164"/>
    </location>
</feature>
<evidence type="ECO:0000313" key="2">
    <source>
        <dbReference type="EMBL" id="ONK78601.1"/>
    </source>
</evidence>
<feature type="compositionally biased region" description="Basic and acidic residues" evidence="1">
    <location>
        <begin position="127"/>
        <end position="163"/>
    </location>
</feature>
<feature type="compositionally biased region" description="Polar residues" evidence="1">
    <location>
        <begin position="86"/>
        <end position="98"/>
    </location>
</feature>
<reference evidence="3" key="1">
    <citation type="journal article" date="2017" name="Nat. Commun.">
        <title>The asparagus genome sheds light on the origin and evolution of a young Y chromosome.</title>
        <authorList>
            <person name="Harkess A."/>
            <person name="Zhou J."/>
            <person name="Xu C."/>
            <person name="Bowers J.E."/>
            <person name="Van der Hulst R."/>
            <person name="Ayyampalayam S."/>
            <person name="Mercati F."/>
            <person name="Riccardi P."/>
            <person name="McKain M.R."/>
            <person name="Kakrana A."/>
            <person name="Tang H."/>
            <person name="Ray J."/>
            <person name="Groenendijk J."/>
            <person name="Arikit S."/>
            <person name="Mathioni S.M."/>
            <person name="Nakano M."/>
            <person name="Shan H."/>
            <person name="Telgmann-Rauber A."/>
            <person name="Kanno A."/>
            <person name="Yue Z."/>
            <person name="Chen H."/>
            <person name="Li W."/>
            <person name="Chen Y."/>
            <person name="Xu X."/>
            <person name="Zhang Y."/>
            <person name="Luo S."/>
            <person name="Chen H."/>
            <person name="Gao J."/>
            <person name="Mao Z."/>
            <person name="Pires J.C."/>
            <person name="Luo M."/>
            <person name="Kudrna D."/>
            <person name="Wing R.A."/>
            <person name="Meyers B.C."/>
            <person name="Yi K."/>
            <person name="Kong H."/>
            <person name="Lavrijsen P."/>
            <person name="Sunseri F."/>
            <person name="Falavigna A."/>
            <person name="Ye Y."/>
            <person name="Leebens-Mack J.H."/>
            <person name="Chen G."/>
        </authorList>
    </citation>
    <scope>NUCLEOTIDE SEQUENCE [LARGE SCALE GENOMIC DNA]</scope>
    <source>
        <strain evidence="3">cv. DH0086</strain>
    </source>
</reference>
<feature type="compositionally biased region" description="Polar residues" evidence="1">
    <location>
        <begin position="25"/>
        <end position="37"/>
    </location>
</feature>
<feature type="region of interest" description="Disordered" evidence="1">
    <location>
        <begin position="53"/>
        <end position="111"/>
    </location>
</feature>
<feature type="region of interest" description="Disordered" evidence="1">
    <location>
        <begin position="434"/>
        <end position="455"/>
    </location>
</feature>
<dbReference type="InterPro" id="IPR040321">
    <property type="entry name" value="SCD2-like"/>
</dbReference>
<dbReference type="AlphaFoldDB" id="A0A5P1FPI5"/>
<dbReference type="OMA" id="VQYGIHA"/>
<dbReference type="GO" id="GO:0000911">
    <property type="term" value="P:cytokinesis by cell plate formation"/>
    <property type="evidence" value="ECO:0007669"/>
    <property type="project" value="InterPro"/>
</dbReference>
<sequence length="455" mass="51151">MPPIELSTPRRANRASSPAIGRYLSEQTSTVRATSTGRPAMVAKQPALIPSIKPSQKPVVASMRTDSPVVSRRDKRVSVDLGSLNMRETSSMRPSSACQDEVDEQRIENETTTEKLQLAEERAAEEEARTRQHERQVASHGDHISLHVRTSRKEGTRPKREPAPRAFARNSFAKREEPGPLKWESKVVRDDAASVGTLQESESEIKFLRTMVQKMMLNQEQKEEVVLKRCWLARYWKLCAHHGIYADVAERKQEYWSSLAPQPMEVVLSAGEKARDGHSSDKADEDDEKVSFDISDLAGEGNIENMLLVEKGLRELASLKVEEAVLLAMGQDRRANVKAGQSTSGATLSAEGPNTLEQFELSEEELEDVHFKQAWLTYFWRRAKNHGLEEDIADDRLQFWIEQTMHSPTSQDAVEVERGLFELKKLGIESQLWAASRRGNDSDSSDRGSQAGSEN</sequence>
<evidence type="ECO:0000256" key="1">
    <source>
        <dbReference type="SAM" id="MobiDB-lite"/>
    </source>
</evidence>
<name>A0A5P1FPI5_ASPOF</name>
<organism evidence="2 3">
    <name type="scientific">Asparagus officinalis</name>
    <name type="common">Garden asparagus</name>
    <dbReference type="NCBI Taxonomy" id="4686"/>
    <lineage>
        <taxon>Eukaryota</taxon>
        <taxon>Viridiplantae</taxon>
        <taxon>Streptophyta</taxon>
        <taxon>Embryophyta</taxon>
        <taxon>Tracheophyta</taxon>
        <taxon>Spermatophyta</taxon>
        <taxon>Magnoliopsida</taxon>
        <taxon>Liliopsida</taxon>
        <taxon>Asparagales</taxon>
        <taxon>Asparagaceae</taxon>
        <taxon>Asparagoideae</taxon>
        <taxon>Asparagus</taxon>
    </lineage>
</organism>
<dbReference type="PANTHER" id="PTHR31762:SF17">
    <property type="entry name" value="COILED-COIL DOMAIN-CONTAINING PROTEIN SCD2"/>
    <property type="match status" value="1"/>
</dbReference>
<evidence type="ECO:0000313" key="3">
    <source>
        <dbReference type="Proteomes" id="UP000243459"/>
    </source>
</evidence>
<evidence type="ECO:0008006" key="4">
    <source>
        <dbReference type="Google" id="ProtNLM"/>
    </source>
</evidence>
<proteinExistence type="predicted"/>
<dbReference type="OrthoDB" id="2014962at2759"/>
<dbReference type="PANTHER" id="PTHR31762">
    <property type="entry name" value="FAS-BINDING FACTOR-LIKE PROTEIN"/>
    <property type="match status" value="1"/>
</dbReference>
<dbReference type="Proteomes" id="UP000243459">
    <property type="component" value="Chromosome 2"/>
</dbReference>
<feature type="region of interest" description="Disordered" evidence="1">
    <location>
        <begin position="1"/>
        <end position="38"/>
    </location>
</feature>
<dbReference type="Gramene" id="ONK78601">
    <property type="protein sequence ID" value="ONK78601"/>
    <property type="gene ID" value="A4U43_C02F20520"/>
</dbReference>
<protein>
    <recommendedName>
        <fullName evidence="4">Coiled-coil domain-containing protein SCD2</fullName>
    </recommendedName>
</protein>
<accession>A0A5P1FPI5</accession>
<keyword evidence="3" id="KW-1185">Reference proteome</keyword>
<dbReference type="EMBL" id="CM007382">
    <property type="protein sequence ID" value="ONK78601.1"/>
    <property type="molecule type" value="Genomic_DNA"/>
</dbReference>